<evidence type="ECO:0000259" key="6">
    <source>
        <dbReference type="SMART" id="SM00385"/>
    </source>
</evidence>
<dbReference type="SMART" id="SM01332">
    <property type="entry name" value="Cyclin_C"/>
    <property type="match status" value="1"/>
</dbReference>
<dbReference type="InterPro" id="IPR004367">
    <property type="entry name" value="Cyclin_C-dom"/>
</dbReference>
<comment type="caution">
    <text evidence="8">The sequence shown here is derived from an EMBL/GenBank/DDBJ whole genome shotgun (WGS) entry which is preliminary data.</text>
</comment>
<feature type="region of interest" description="Disordered" evidence="5">
    <location>
        <begin position="1"/>
        <end position="65"/>
    </location>
</feature>
<feature type="domain" description="Cyclin-like" evidence="6">
    <location>
        <begin position="393"/>
        <end position="474"/>
    </location>
</feature>
<protein>
    <submittedName>
        <fullName evidence="8">Uncharacterized protein</fullName>
    </submittedName>
</protein>
<evidence type="ECO:0000259" key="7">
    <source>
        <dbReference type="SMART" id="SM01332"/>
    </source>
</evidence>
<dbReference type="SUPFAM" id="SSF47954">
    <property type="entry name" value="Cyclin-like"/>
    <property type="match status" value="2"/>
</dbReference>
<dbReference type="Proteomes" id="UP000812287">
    <property type="component" value="Unassembled WGS sequence"/>
</dbReference>
<feature type="compositionally biased region" description="Acidic residues" evidence="5">
    <location>
        <begin position="213"/>
        <end position="223"/>
    </location>
</feature>
<evidence type="ECO:0000256" key="1">
    <source>
        <dbReference type="ARBA" id="ARBA00022618"/>
    </source>
</evidence>
<keyword evidence="2 4" id="KW-0195">Cyclin</keyword>
<reference evidence="8" key="1">
    <citation type="submission" date="2020-11" db="EMBL/GenBank/DDBJ databases">
        <title>Adaptations for nitrogen fixation in a non-lichenized fungal sporocarp promotes dispersal by wood-feeding termites.</title>
        <authorList>
            <consortium name="DOE Joint Genome Institute"/>
            <person name="Koch R.A."/>
            <person name="Yoon G."/>
            <person name="Arayal U."/>
            <person name="Lail K."/>
            <person name="Amirebrahimi M."/>
            <person name="Labutti K."/>
            <person name="Lipzen A."/>
            <person name="Riley R."/>
            <person name="Barry K."/>
            <person name="Henrissat B."/>
            <person name="Grigoriev I.V."/>
            <person name="Herr J.R."/>
            <person name="Aime M.C."/>
        </authorList>
    </citation>
    <scope>NUCLEOTIDE SEQUENCE</scope>
    <source>
        <strain evidence="8">MCA 3950</strain>
    </source>
</reference>
<gene>
    <name evidence="8" type="ORF">BT62DRAFT_980469</name>
</gene>
<evidence type="ECO:0000313" key="8">
    <source>
        <dbReference type="EMBL" id="KAG7446848.1"/>
    </source>
</evidence>
<proteinExistence type="inferred from homology"/>
<dbReference type="InterPro" id="IPR006671">
    <property type="entry name" value="Cyclin_N"/>
</dbReference>
<comment type="similarity">
    <text evidence="4">Belongs to the cyclin family.</text>
</comment>
<evidence type="ECO:0000313" key="9">
    <source>
        <dbReference type="Proteomes" id="UP000812287"/>
    </source>
</evidence>
<organism evidence="8 9">
    <name type="scientific">Guyanagaster necrorhizus</name>
    <dbReference type="NCBI Taxonomy" id="856835"/>
    <lineage>
        <taxon>Eukaryota</taxon>
        <taxon>Fungi</taxon>
        <taxon>Dikarya</taxon>
        <taxon>Basidiomycota</taxon>
        <taxon>Agaricomycotina</taxon>
        <taxon>Agaricomycetes</taxon>
        <taxon>Agaricomycetidae</taxon>
        <taxon>Agaricales</taxon>
        <taxon>Marasmiineae</taxon>
        <taxon>Physalacriaceae</taxon>
        <taxon>Guyanagaster</taxon>
    </lineage>
</organism>
<dbReference type="InterPro" id="IPR013763">
    <property type="entry name" value="Cyclin-like_dom"/>
</dbReference>
<dbReference type="SMART" id="SM00385">
    <property type="entry name" value="CYCLIN"/>
    <property type="match status" value="2"/>
</dbReference>
<keyword evidence="9" id="KW-1185">Reference proteome</keyword>
<name>A0A9P7VSY5_9AGAR</name>
<dbReference type="InterPro" id="IPR036915">
    <property type="entry name" value="Cyclin-like_sf"/>
</dbReference>
<dbReference type="Pfam" id="PF02984">
    <property type="entry name" value="Cyclin_C"/>
    <property type="match status" value="1"/>
</dbReference>
<feature type="compositionally biased region" description="Low complexity" evidence="5">
    <location>
        <begin position="156"/>
        <end position="174"/>
    </location>
</feature>
<dbReference type="EMBL" id="MU250533">
    <property type="protein sequence ID" value="KAG7446848.1"/>
    <property type="molecule type" value="Genomic_DNA"/>
</dbReference>
<evidence type="ECO:0000256" key="3">
    <source>
        <dbReference type="ARBA" id="ARBA00023306"/>
    </source>
</evidence>
<feature type="region of interest" description="Disordered" evidence="5">
    <location>
        <begin position="156"/>
        <end position="224"/>
    </location>
</feature>
<keyword evidence="1" id="KW-0132">Cell division</keyword>
<sequence length="553" mass="62684">MSTVPVRRTLRTTRTTAKDNENAHARPSRISSRVKPLSSVSQNLVPSKAKSISDAKEVPAGKRKREVLTEVTSLVTNHISRPVREKGKDAASKKFDGVVISKAKPAPRQPLRTIASTRQNVTVKVHHDLESVKEGPERVEVLDVNDMVVDPPAVAVRARSTRQSSRPSVQSSRTLVPPDDDAEDHRVVKRQRTSSDVPEIPNDTQSAEAETQRDEDAEADGFEDVQPFEFEVEADPDGNEWDDLDADDADDPLMVSEYVVEIFEHLKDIEALTMPNPNYMQTHKELSWRMRGILLDWLISVHARCRLNSETFHLCTNIMDRFMSLRVCSLVKFQLVGITCMFIAAKYEETVTPSASDFVSLTDGTYTEAQMFQAERYILKTLDYNLNHPNPMHFLRRISKADDFNVRVRTLGKYLLEIGCMEWRLLAAPPSLLAAAAMLLARLALNMEDWTPNLAHYSTYSQSEIIPTANLMLNYILKPVCHEQFYKKFARKQNMKASVYLRAWALENWTEGSQVELQEVLPGLKAKIREQRATNELAKEEAMVNAHLLSRKS</sequence>
<dbReference type="GeneID" id="66111813"/>
<dbReference type="OrthoDB" id="5590282at2759"/>
<evidence type="ECO:0000256" key="4">
    <source>
        <dbReference type="RuleBase" id="RU000383"/>
    </source>
</evidence>
<evidence type="ECO:0000256" key="2">
    <source>
        <dbReference type="ARBA" id="ARBA00023127"/>
    </source>
</evidence>
<accession>A0A9P7VSY5</accession>
<feature type="domain" description="Cyclin-like" evidence="6">
    <location>
        <begin position="296"/>
        <end position="380"/>
    </location>
</feature>
<evidence type="ECO:0000256" key="5">
    <source>
        <dbReference type="SAM" id="MobiDB-lite"/>
    </source>
</evidence>
<dbReference type="GO" id="GO:0051301">
    <property type="term" value="P:cell division"/>
    <property type="evidence" value="ECO:0007669"/>
    <property type="project" value="UniProtKB-KW"/>
</dbReference>
<dbReference type="AlphaFoldDB" id="A0A9P7VSY5"/>
<dbReference type="PANTHER" id="PTHR10177">
    <property type="entry name" value="CYCLINS"/>
    <property type="match status" value="1"/>
</dbReference>
<dbReference type="FunFam" id="1.10.472.10:FF:000001">
    <property type="entry name" value="G2/mitotic-specific cyclin"/>
    <property type="match status" value="1"/>
</dbReference>
<feature type="domain" description="Cyclin C-terminal" evidence="7">
    <location>
        <begin position="389"/>
        <end position="503"/>
    </location>
</feature>
<keyword evidence="3" id="KW-0131">Cell cycle</keyword>
<dbReference type="Gene3D" id="1.10.472.10">
    <property type="entry name" value="Cyclin-like"/>
    <property type="match status" value="2"/>
</dbReference>
<dbReference type="RefSeq" id="XP_043040348.1">
    <property type="nucleotide sequence ID" value="XM_043189516.1"/>
</dbReference>
<dbReference type="Pfam" id="PF00134">
    <property type="entry name" value="Cyclin_N"/>
    <property type="match status" value="1"/>
</dbReference>
<dbReference type="InterPro" id="IPR039361">
    <property type="entry name" value="Cyclin"/>
</dbReference>
<feature type="compositionally biased region" description="Basic and acidic residues" evidence="5">
    <location>
        <begin position="51"/>
        <end position="60"/>
    </location>
</feature>